<evidence type="ECO:0000313" key="3">
    <source>
        <dbReference type="Proteomes" id="UP000177905"/>
    </source>
</evidence>
<dbReference type="PANTHER" id="PTHR42990:SF1">
    <property type="entry name" value="AAA+ ATPASE DOMAIN-CONTAINING PROTEIN"/>
    <property type="match status" value="1"/>
</dbReference>
<keyword evidence="1" id="KW-0812">Transmembrane</keyword>
<name>A0A1F4S6M5_UNCSA</name>
<comment type="caution">
    <text evidence="2">The sequence shown here is derived from an EMBL/GenBank/DDBJ whole genome shotgun (WGS) entry which is preliminary data.</text>
</comment>
<dbReference type="AlphaFoldDB" id="A0A1F4S6M5"/>
<protein>
    <submittedName>
        <fullName evidence="2">Uncharacterized protein</fullName>
    </submittedName>
</protein>
<keyword evidence="1" id="KW-1133">Transmembrane helix</keyword>
<gene>
    <name evidence="2" type="ORF">A2290_00090</name>
</gene>
<proteinExistence type="predicted"/>
<dbReference type="PROSITE" id="PS51257">
    <property type="entry name" value="PROKAR_LIPOPROTEIN"/>
    <property type="match status" value="1"/>
</dbReference>
<organism evidence="2 3">
    <name type="scientific">candidate division WOR-1 bacterium RIFOXYB2_FULL_36_35</name>
    <dbReference type="NCBI Taxonomy" id="1802578"/>
    <lineage>
        <taxon>Bacteria</taxon>
        <taxon>Bacillati</taxon>
        <taxon>Saganbacteria</taxon>
    </lineage>
</organism>
<evidence type="ECO:0000313" key="2">
    <source>
        <dbReference type="EMBL" id="OGC16074.1"/>
    </source>
</evidence>
<dbReference type="PANTHER" id="PTHR42990">
    <property type="entry name" value="ATPASE"/>
    <property type="match status" value="1"/>
</dbReference>
<feature type="transmembrane region" description="Helical" evidence="1">
    <location>
        <begin position="6"/>
        <end position="26"/>
    </location>
</feature>
<reference evidence="2 3" key="1">
    <citation type="journal article" date="2016" name="Nat. Commun.">
        <title>Thousands of microbial genomes shed light on interconnected biogeochemical processes in an aquifer system.</title>
        <authorList>
            <person name="Anantharaman K."/>
            <person name="Brown C.T."/>
            <person name="Hug L.A."/>
            <person name="Sharon I."/>
            <person name="Castelle C.J."/>
            <person name="Probst A.J."/>
            <person name="Thomas B.C."/>
            <person name="Singh A."/>
            <person name="Wilkins M.J."/>
            <person name="Karaoz U."/>
            <person name="Brodie E.L."/>
            <person name="Williams K.H."/>
            <person name="Hubbard S.S."/>
            <person name="Banfield J.F."/>
        </authorList>
    </citation>
    <scope>NUCLEOTIDE SEQUENCE [LARGE SCALE GENOMIC DNA]</scope>
</reference>
<keyword evidence="1" id="KW-0472">Membrane</keyword>
<dbReference type="EMBL" id="MEUA01000014">
    <property type="protein sequence ID" value="OGC16074.1"/>
    <property type="molecule type" value="Genomic_DNA"/>
</dbReference>
<evidence type="ECO:0000256" key="1">
    <source>
        <dbReference type="SAM" id="Phobius"/>
    </source>
</evidence>
<sequence>MDTILLKLHFFTISLIFIASSCRIIFKYCITTRRPAYSAQGDFCINDNFIFEIGGKKKSFKQIKDIDNSYLAIDKVESGIRNKIPLWFFGFLY</sequence>
<dbReference type="Proteomes" id="UP000177905">
    <property type="component" value="Unassembled WGS sequence"/>
</dbReference>
<accession>A0A1F4S6M5</accession>